<keyword evidence="4" id="KW-1185">Reference proteome</keyword>
<feature type="compositionally biased region" description="Polar residues" evidence="1">
    <location>
        <begin position="12"/>
        <end position="21"/>
    </location>
</feature>
<dbReference type="EMBL" id="KV744858">
    <property type="protein sequence ID" value="OCK83545.1"/>
    <property type="molecule type" value="Genomic_DNA"/>
</dbReference>
<dbReference type="InterPro" id="IPR021905">
    <property type="entry name" value="DUF3517"/>
</dbReference>
<name>A0A8E2EGF6_9PEZI</name>
<dbReference type="InterPro" id="IPR038765">
    <property type="entry name" value="Papain-like_cys_pep_sf"/>
</dbReference>
<dbReference type="Gene3D" id="3.90.70.10">
    <property type="entry name" value="Cysteine proteinases"/>
    <property type="match status" value="1"/>
</dbReference>
<dbReference type="PANTHER" id="PTHR24006">
    <property type="entry name" value="UBIQUITIN CARBOXYL-TERMINAL HYDROLASE"/>
    <property type="match status" value="1"/>
</dbReference>
<dbReference type="GO" id="GO:0016579">
    <property type="term" value="P:protein deubiquitination"/>
    <property type="evidence" value="ECO:0007669"/>
    <property type="project" value="InterPro"/>
</dbReference>
<reference evidence="3 4" key="1">
    <citation type="journal article" date="2016" name="Nat. Commun.">
        <title>Ectomycorrhizal ecology is imprinted in the genome of the dominant symbiotic fungus Cenococcum geophilum.</title>
        <authorList>
            <consortium name="DOE Joint Genome Institute"/>
            <person name="Peter M."/>
            <person name="Kohler A."/>
            <person name="Ohm R.A."/>
            <person name="Kuo A."/>
            <person name="Krutzmann J."/>
            <person name="Morin E."/>
            <person name="Arend M."/>
            <person name="Barry K.W."/>
            <person name="Binder M."/>
            <person name="Choi C."/>
            <person name="Clum A."/>
            <person name="Copeland A."/>
            <person name="Grisel N."/>
            <person name="Haridas S."/>
            <person name="Kipfer T."/>
            <person name="LaButti K."/>
            <person name="Lindquist E."/>
            <person name="Lipzen A."/>
            <person name="Maire R."/>
            <person name="Meier B."/>
            <person name="Mihaltcheva S."/>
            <person name="Molinier V."/>
            <person name="Murat C."/>
            <person name="Poggeler S."/>
            <person name="Quandt C.A."/>
            <person name="Sperisen C."/>
            <person name="Tritt A."/>
            <person name="Tisserant E."/>
            <person name="Crous P.W."/>
            <person name="Henrissat B."/>
            <person name="Nehls U."/>
            <person name="Egli S."/>
            <person name="Spatafora J.W."/>
            <person name="Grigoriev I.V."/>
            <person name="Martin F.M."/>
        </authorList>
    </citation>
    <scope>NUCLEOTIDE SEQUENCE [LARGE SCALE GENOMIC DNA]</scope>
    <source>
        <strain evidence="3 4">CBS 459.81</strain>
    </source>
</reference>
<dbReference type="Pfam" id="PF00443">
    <property type="entry name" value="UCH"/>
    <property type="match status" value="1"/>
</dbReference>
<feature type="compositionally biased region" description="Polar residues" evidence="1">
    <location>
        <begin position="75"/>
        <end position="85"/>
    </location>
</feature>
<feature type="domain" description="USP" evidence="2">
    <location>
        <begin position="1559"/>
        <end position="1884"/>
    </location>
</feature>
<evidence type="ECO:0000313" key="3">
    <source>
        <dbReference type="EMBL" id="OCK83545.1"/>
    </source>
</evidence>
<dbReference type="InterPro" id="IPR028889">
    <property type="entry name" value="USP"/>
</dbReference>
<organism evidence="3 4">
    <name type="scientific">Lepidopterella palustris CBS 459.81</name>
    <dbReference type="NCBI Taxonomy" id="1314670"/>
    <lineage>
        <taxon>Eukaryota</taxon>
        <taxon>Fungi</taxon>
        <taxon>Dikarya</taxon>
        <taxon>Ascomycota</taxon>
        <taxon>Pezizomycotina</taxon>
        <taxon>Dothideomycetes</taxon>
        <taxon>Pleosporomycetidae</taxon>
        <taxon>Mytilinidiales</taxon>
        <taxon>Argynnaceae</taxon>
        <taxon>Lepidopterella</taxon>
    </lineage>
</organism>
<evidence type="ECO:0000313" key="4">
    <source>
        <dbReference type="Proteomes" id="UP000250266"/>
    </source>
</evidence>
<feature type="region of interest" description="Disordered" evidence="1">
    <location>
        <begin position="1"/>
        <end position="102"/>
    </location>
</feature>
<evidence type="ECO:0000256" key="1">
    <source>
        <dbReference type="SAM" id="MobiDB-lite"/>
    </source>
</evidence>
<dbReference type="Pfam" id="PF12030">
    <property type="entry name" value="DUF3517"/>
    <property type="match status" value="1"/>
</dbReference>
<sequence length="2492" mass="282806">MTEHDLMESVDLVQTSGTSSPPRRDSMEDADSTLTRKRPRLDSGSRATRSMSADVMANGDQAENATVEPVEVTINVRSQPASSEADNSKKPPTGPPEPVLNNHVIPEQAGIVDQAQLAGMEAGMNDLSADSPPVIEVALDDDSDEGMEEYMGHGVIQIDDMDPEEILATFPYSTRSNVQGAIKLIVEHFQGSNGIDGPVLPTLANWLNQYPDQPSYFKRFYIDQPIFWDDLATIFTRILQRRYPFGEEFCSSGETEEHIIYQFLQSYVMICARLIQIDSEELKEFPDEAPVDHHLLCLKHLKALNAILRSDGAPLFRLLAKDYLADVRIIGTNLAQDFLRPSMYGLRHLASFAELAWVKVQGTTKNHIAMQIVQILECLGWSILDLSNSDASIDRTKFSKTALQVFRTYDKDLQVPGKILDVTFNRDIVLSCAKLLHCLASIHEQTGHQLADAFLEPQNLGSSSGTDEETGPMASLYDPAHLPALVSHAWKFKLLKKYILKGRMELRVLCIGTMDSELVEIWKEYNTSDLGTNHPVMQYLAEFLLNEKVIEYIIGVDSHPQLIQRSGNVVGFLVVTHRYTERQTDAIWETVATSPDPRVVSATMIMLKNIVNLMEPPELLYICAKLYELPIESYTLEILRFCREVSSRAQSRNRDWTTVVPKSWPSWLCVRMVQDTAPSRTSTKLSNSLHAEASDQLRTLGPNVTFYERERIYESCVHDIANMTDKATGSAHAIWVLWYNTTHDNTKFLTERLDLARHLILELCSFVRTEKELGPHPYQVTAMQYRLDLLGYIIVCSPQSLPVELYDTLWDHIVGKDALSNSMRDHAWSRLTDAAKAKYQCGQIVRNVFCSRIASDHIPKLEPIYFTTGLYEFIFHITLPLEKKKGPSGTGNGEILEIPGANLLWPLVLAAPTGTVEDLAARLLAGRYLDIFHCPDVTYEEIEDAHIALAEQCTKRLLTSYGVLRSGNVESVGESDSMAVVASDVELRNHELGFTRTLLFEKMFLNSIRPRTEFNRPRRTDSKCDPLEPEVIRGESIEIKFQAFGGTTTERQSIQIGKQNTFRELHERLCRLTGFSKLTLIVGGKKLAFDDWADTEIGKIEAITWVLVSKAPGAEPLQEERDPNANCSSFETSVLKHFEELYSCMDSEDHISEAIFDLLCLFKPRERIAEVVASGSASASDIFPPGKVFQAKYAALALQNKLRTQLNKGIVDEKFLSNTIRLLDSALLDSNLISASLTGKHDVPLASILVGVLLGFLKERPLQDLSAQYFSNEALLVERVLSFLYKSLETENEDPSVTCNCYATILEASLHSRKVWEAFVSRQDILSLHQRLLLVDRRLALRHSVVQSIASVCGGDLPSTSPLSGIELAAFYWKVISSILPETVRYCNQSAQLFTIAEQVFRRNDESDRDENSLRGFLTSWSRLLLNYRHEEFVGRDDVDIVVFGFTKLLLCCIQSLKSFKKPLNVGRLMEEVFRKFLFPLYTEITPEDSSEDSIELPVLESATRKELYDLILALAEDRSSYDMLLDLTFGLVDDEESMSAKSYSIDRSNEIRSSTGYVGLANPRAICYMNSLLTQLFMNLNFRKFVLEVKVADAGGSQRLLSDTQKLFAIMQNTFRKAADPREFAACVKGLNSEPIDINVQMDADEFYNLLFDQWEGQMLSSETKQLFRSFYGGQTVNQIKSKECEHVSEREEGFFVIQCDVQGKATLQESLQSFVEGDVMEGDNKYKCESCGGRFVNAVKRTCLKDVPDNLIFHLKRFDFDLVDMRRQKINDHFEFPSQIDVSPYNVDHLSDPDKPRQEDMFELVGVLVHQGNSENGHYYSFIRERPSASGSSATWLEFNDRDVTEFDPGQISHQAFGGFFEDQFQRQQKQFSAYMLFYQRRSAMDADHVKYISSPYSGPPKVPVPAELGAQIAVDNESFIRDYCLYDPNHSRFIRQMLSSLRTVNNGVCSEDHRQERLALAIALEHVNQVMSRLRDIANFDEIMIQLKKTVSACAKCCKMALDWMCQREYPLAGLLLRCPHLKVRSQIRTFLMECLMSLREKDPVLYGIDVFDPEPENGLVADDNAALATAAARLRQVGEHTTLGTRGWEDYYLTLCQLANTGIHETAALLRNEVLKFCLEVLCMHTDPSIRLHHLNLWRLVEKKKSIYNRMIELVWCILSKIDLNMEPVLDENYRLEMFDRSSSKFPLTIAEKNLLILWNPDDKAYVALGRMIECFDVAKSEIFYPGEIVKLLLNSNDVKFLRGLHMTIFEGVSSLQPPYAEPYVRAAISYCEACPTANDAFTIIRSVSKSTESLTNQAGETYLTFFHSLVSLRNERIELEKYPEWFYDQVMCYSRQWGMALLMFEDENIRKNAATLLEFIFLRMTPLIMSTERATKWKYECMRGATKDFMNRIKLEHDNGLVRSYMQPMIGTTVHLIHAIAAIAQSDDPQLEPFKSLNDAALIRSYQQMETRIRNWVVDDDTILSGGEAYDDSQYATDSDDAIEVET</sequence>
<dbReference type="GO" id="GO:0005829">
    <property type="term" value="C:cytosol"/>
    <property type="evidence" value="ECO:0007669"/>
    <property type="project" value="TreeGrafter"/>
</dbReference>
<gene>
    <name evidence="3" type="ORF">K432DRAFT_423279</name>
</gene>
<accession>A0A8E2EGF6</accession>
<dbReference type="PANTHER" id="PTHR24006:SF925">
    <property type="entry name" value="UBIQUITINYL HYDROLASE 1"/>
    <property type="match status" value="1"/>
</dbReference>
<dbReference type="PROSITE" id="PS00973">
    <property type="entry name" value="USP_2"/>
    <property type="match status" value="1"/>
</dbReference>
<dbReference type="GO" id="GO:0005634">
    <property type="term" value="C:nucleus"/>
    <property type="evidence" value="ECO:0007669"/>
    <property type="project" value="TreeGrafter"/>
</dbReference>
<dbReference type="FunFam" id="3.90.70.10:FF:000136">
    <property type="entry name" value="Ubiquitin C-terminal hydrolase, putative"/>
    <property type="match status" value="1"/>
</dbReference>
<dbReference type="SUPFAM" id="SSF54001">
    <property type="entry name" value="Cysteine proteinases"/>
    <property type="match status" value="1"/>
</dbReference>
<dbReference type="OrthoDB" id="420187at2759"/>
<evidence type="ECO:0000259" key="2">
    <source>
        <dbReference type="PROSITE" id="PS50235"/>
    </source>
</evidence>
<dbReference type="Proteomes" id="UP000250266">
    <property type="component" value="Unassembled WGS sequence"/>
</dbReference>
<dbReference type="InterPro" id="IPR018200">
    <property type="entry name" value="USP_CS"/>
</dbReference>
<dbReference type="InterPro" id="IPR001394">
    <property type="entry name" value="Peptidase_C19_UCH"/>
</dbReference>
<dbReference type="GO" id="GO:0004843">
    <property type="term" value="F:cysteine-type deubiquitinase activity"/>
    <property type="evidence" value="ECO:0007669"/>
    <property type="project" value="InterPro"/>
</dbReference>
<dbReference type="PROSITE" id="PS50235">
    <property type="entry name" value="USP_3"/>
    <property type="match status" value="1"/>
</dbReference>
<proteinExistence type="predicted"/>
<dbReference type="InterPro" id="IPR050164">
    <property type="entry name" value="Peptidase_C19"/>
</dbReference>
<protein>
    <recommendedName>
        <fullName evidence="2">USP domain-containing protein</fullName>
    </recommendedName>
</protein>